<evidence type="ECO:0000313" key="2">
    <source>
        <dbReference type="EMBL" id="KAH0760129.1"/>
    </source>
</evidence>
<proteinExistence type="predicted"/>
<accession>A0ABQ7V7N3</accession>
<sequence length="1441" mass="158637">MLRLLCRTSSRCCIRLPRRRFLSSSRNPEDSVDIPNNINNPHLVPSPKYPPIRQPHHPTSLSRYSVFALSATLLTAIVSSCAVVLTRDDEEEKGEGSGEGIRIYDEIENVVGKSNESLIRIVDRMKKTGAAASVLWKSLRSVMSSANHEVRVGFELRVAALLADIAAASESRRAALVAAGGGGVVDWLLETVAMSGENCWTQAEAARALAYLIADPNVCEDVLGRPHAVPYLLRFIFSAQPRQSKKYTRRSSFDLSDSLKGRSMLVAAIMDVVTSHCESADKLSFKPTLPKDAEMRDIAAAIEVIEEGGMHWDEPHGEDDDGGEGMKGIGMKILEGTTAVGLSRTNGLVEMGPPNTSQTVKNTPSNLLFNNISDSSSARSNLSSAVVPGLWDDLHSEQVAVPFAAWALANWAMASEVNRYHIQELDQEGHVVMAALVAPERSVKWHGSLMVKLLLEDHNLPLSTSVSDWTASLLSTVSHASKTQDIPLAQIALSAFLISLERSPSAQEVVVEKGLHLMREAAKQTTKHSSVQEALAKALELLCAREWHMSLEESQHWSGVLLPWVFGQPSSDAIRSSAINILTRILEDYGPSSMPISQGWLTIMLSDVLESKKTALSKGNNQPKSDKVKTQVDQANVVLATQTANQLAGAVVNLVGTQLGRVANANDTHPLADLLSLEPFAGPLKNLKKDKLPKINAADSAVATLKGIKALTEICAEDTPCQNKIADYGGLCLLRRLLLDDDYEQLAAIEAYDASRASEGQDRVSTVPGEASTTANQNDASSLRVPPTGHIRKHAARLLNVLSVLPKVKKELVGDKEWCEWLEECANGGIPGCNDPKIRSYARATLLNIFCDDEAGEDSVDGDVLHGNVSNKEQTCPRYADMILLINPELPHWKCVEKIMPKSVDGSSPGANDSAGSECTTNEDINIDITSTSASESENISQFEVPLVDVVFIHGLRGGPFKTWRLSDDKSSTKSGLVEKIDEEAGREGTFWPGEWLPSDFPHARLFSVKYKSSLTQWSGASLPLQEVSAMLLEKLVAAGIGNRPVVFISHSMGGLVVKQMLYQAKAEMQDNFVKNTIGVVFYSCPHFGSKLADMPWRMGFVFRPAPTIGELRSGSPRLVELNDFMGQLHKKGKLEVLSFCETKVTPIVEGYGGWAFRMEIVPLESAYPGFGELVVLESTDHINSCKPLSRSDPSYKETLEFLHKLKALSEKKGITEEMRFVAMKFRNSKGKKKSESDDEMKDDGYESVSSDEDDVGGGGRGGGEATWQPSIEGFLKYLVDSKLVFSTIERIVDESSDVSYAYFRRTGLERTECISKDLEWFGQQGHEIPEPSIHGVTYANYLEELAEKTPRLFLSHFYNIYFSHIAGGQVIAKKAFERLLEEKELEFYKWEGDEEKLLRDVRDSFNMLAKHWSRDDKNKSLREVTKAFRFMGQIVRLIIL</sequence>
<reference evidence="2 3" key="1">
    <citation type="journal article" date="2021" name="bioRxiv">
        <title>Chromosome-scale and haplotype-resolved genome assembly of a tetraploid potato cultivar.</title>
        <authorList>
            <person name="Sun H."/>
            <person name="Jiao W.-B."/>
            <person name="Krause K."/>
            <person name="Campoy J.A."/>
            <person name="Goel M."/>
            <person name="Folz-Donahue K."/>
            <person name="Kukat C."/>
            <person name="Huettel B."/>
            <person name="Schneeberger K."/>
        </authorList>
    </citation>
    <scope>NUCLEOTIDE SEQUENCE [LARGE SCALE GENOMIC DNA]</scope>
    <source>
        <strain evidence="2">SolTubOtavaFocal</strain>
        <tissue evidence="2">Leaves</tissue>
    </source>
</reference>
<keyword evidence="3" id="KW-1185">Reference proteome</keyword>
<dbReference type="PANTHER" id="PTHR48202">
    <property type="entry name" value="ALPHA/BETA-HYDROLASES SUPERFAMILY PROTEIN"/>
    <property type="match status" value="1"/>
</dbReference>
<protein>
    <submittedName>
        <fullName evidence="2">Uncharacterized protein</fullName>
    </submittedName>
</protein>
<dbReference type="SUPFAM" id="SSF53474">
    <property type="entry name" value="alpha/beta-Hydrolases"/>
    <property type="match status" value="1"/>
</dbReference>
<dbReference type="InterPro" id="IPR016053">
    <property type="entry name" value="Haem_Oase-like"/>
</dbReference>
<dbReference type="Gene3D" id="3.40.50.1820">
    <property type="entry name" value="alpha/beta hydrolase"/>
    <property type="match status" value="1"/>
</dbReference>
<comment type="caution">
    <text evidence="2">The sequence shown here is derived from an EMBL/GenBank/DDBJ whole genome shotgun (WGS) entry which is preliminary data.</text>
</comment>
<feature type="region of interest" description="Disordered" evidence="1">
    <location>
        <begin position="24"/>
        <end position="56"/>
    </location>
</feature>
<dbReference type="EMBL" id="JAIVGD010000015">
    <property type="protein sequence ID" value="KAH0760129.1"/>
    <property type="molecule type" value="Genomic_DNA"/>
</dbReference>
<dbReference type="InterPro" id="IPR029058">
    <property type="entry name" value="AB_hydrolase_fold"/>
</dbReference>
<dbReference type="InterPro" id="IPR016024">
    <property type="entry name" value="ARM-type_fold"/>
</dbReference>
<feature type="region of interest" description="Disordered" evidence="1">
    <location>
        <begin position="1232"/>
        <end position="1266"/>
    </location>
</feature>
<dbReference type="Pfam" id="PF01126">
    <property type="entry name" value="Heme_oxygenase"/>
    <property type="match status" value="1"/>
</dbReference>
<dbReference type="Gene3D" id="1.25.10.10">
    <property type="entry name" value="Leucine-rich Repeat Variant"/>
    <property type="match status" value="2"/>
</dbReference>
<dbReference type="SUPFAM" id="SSF48371">
    <property type="entry name" value="ARM repeat"/>
    <property type="match status" value="1"/>
</dbReference>
<gene>
    <name evidence="2" type="ORF">KY290_023622</name>
</gene>
<dbReference type="Gene3D" id="1.20.910.10">
    <property type="entry name" value="Heme oxygenase-like"/>
    <property type="match status" value="1"/>
</dbReference>
<feature type="region of interest" description="Disordered" evidence="1">
    <location>
        <begin position="759"/>
        <end position="786"/>
    </location>
</feature>
<organism evidence="2 3">
    <name type="scientific">Solanum tuberosum</name>
    <name type="common">Potato</name>
    <dbReference type="NCBI Taxonomy" id="4113"/>
    <lineage>
        <taxon>Eukaryota</taxon>
        <taxon>Viridiplantae</taxon>
        <taxon>Streptophyta</taxon>
        <taxon>Embryophyta</taxon>
        <taxon>Tracheophyta</taxon>
        <taxon>Spermatophyta</taxon>
        <taxon>Magnoliopsida</taxon>
        <taxon>eudicotyledons</taxon>
        <taxon>Gunneridae</taxon>
        <taxon>Pentapetalae</taxon>
        <taxon>asterids</taxon>
        <taxon>lamiids</taxon>
        <taxon>Solanales</taxon>
        <taxon>Solanaceae</taxon>
        <taxon>Solanoideae</taxon>
        <taxon>Solaneae</taxon>
        <taxon>Solanum</taxon>
    </lineage>
</organism>
<dbReference type="SUPFAM" id="SSF48613">
    <property type="entry name" value="Heme oxygenase-like"/>
    <property type="match status" value="1"/>
</dbReference>
<dbReference type="InterPro" id="IPR016084">
    <property type="entry name" value="Haem_Oase-like_multi-hlx"/>
</dbReference>
<dbReference type="Proteomes" id="UP000826656">
    <property type="component" value="Unassembled WGS sequence"/>
</dbReference>
<evidence type="ECO:0000256" key="1">
    <source>
        <dbReference type="SAM" id="MobiDB-lite"/>
    </source>
</evidence>
<evidence type="ECO:0000313" key="3">
    <source>
        <dbReference type="Proteomes" id="UP000826656"/>
    </source>
</evidence>
<name>A0ABQ7V7N3_SOLTU</name>
<feature type="compositionally biased region" description="Polar residues" evidence="1">
    <location>
        <begin position="771"/>
        <end position="781"/>
    </location>
</feature>
<feature type="compositionally biased region" description="Polar residues" evidence="1">
    <location>
        <begin position="905"/>
        <end position="923"/>
    </location>
</feature>
<dbReference type="PANTHER" id="PTHR48202:SF1">
    <property type="entry name" value="ALPHA_BETA-HYDROLASES SUPERFAMILY PROTEIN"/>
    <property type="match status" value="1"/>
</dbReference>
<dbReference type="InterPro" id="IPR011989">
    <property type="entry name" value="ARM-like"/>
</dbReference>
<feature type="region of interest" description="Disordered" evidence="1">
    <location>
        <begin position="904"/>
        <end position="923"/>
    </location>
</feature>
<dbReference type="CDD" id="cd19165">
    <property type="entry name" value="HemeO"/>
    <property type="match status" value="1"/>
</dbReference>
<dbReference type="InterPro" id="IPR002051">
    <property type="entry name" value="Haem_Oase"/>
</dbReference>